<evidence type="ECO:0000313" key="1">
    <source>
        <dbReference type="EMBL" id="MDI3235029.1"/>
    </source>
</evidence>
<reference evidence="1 2" key="1">
    <citation type="submission" date="2023-04" db="EMBL/GenBank/DDBJ databases">
        <title>Antarctic isolates genomes.</title>
        <authorList>
            <person name="Dimov S.G."/>
        </authorList>
    </citation>
    <scope>NUCLEOTIDE SEQUENCE [LARGE SCALE GENOMIC DNA]</scope>
    <source>
        <strain evidence="1 2">AL19</strain>
    </source>
</reference>
<protein>
    <submittedName>
        <fullName evidence="1">Tetratricopeptide repeat protein</fullName>
    </submittedName>
</protein>
<organism evidence="1 2">
    <name type="scientific">Exiguobacterium antarcticum</name>
    <dbReference type="NCBI Taxonomy" id="132920"/>
    <lineage>
        <taxon>Bacteria</taxon>
        <taxon>Bacillati</taxon>
        <taxon>Bacillota</taxon>
        <taxon>Bacilli</taxon>
        <taxon>Bacillales</taxon>
        <taxon>Bacillales Family XII. Incertae Sedis</taxon>
        <taxon>Exiguobacterium</taxon>
    </lineage>
</organism>
<gene>
    <name evidence="1" type="ORF">QK289_08435</name>
</gene>
<dbReference type="Proteomes" id="UP001243286">
    <property type="component" value="Unassembled WGS sequence"/>
</dbReference>
<proteinExistence type="predicted"/>
<dbReference type="Gene3D" id="1.25.40.10">
    <property type="entry name" value="Tetratricopeptide repeat domain"/>
    <property type="match status" value="1"/>
</dbReference>
<accession>A0ABT6R269</accession>
<comment type="caution">
    <text evidence="1">The sequence shown here is derived from an EMBL/GenBank/DDBJ whole genome shotgun (WGS) entry which is preliminary data.</text>
</comment>
<dbReference type="Pfam" id="PF13432">
    <property type="entry name" value="TPR_16"/>
    <property type="match status" value="2"/>
</dbReference>
<dbReference type="RefSeq" id="WP_014971582.1">
    <property type="nucleotide sequence ID" value="NZ_JASBQV010000011.1"/>
</dbReference>
<keyword evidence="2" id="KW-1185">Reference proteome</keyword>
<dbReference type="SUPFAM" id="SSF48452">
    <property type="entry name" value="TPR-like"/>
    <property type="match status" value="1"/>
</dbReference>
<evidence type="ECO:0000313" key="2">
    <source>
        <dbReference type="Proteomes" id="UP001243286"/>
    </source>
</evidence>
<dbReference type="EMBL" id="JASBQV010000011">
    <property type="protein sequence ID" value="MDI3235029.1"/>
    <property type="molecule type" value="Genomic_DNA"/>
</dbReference>
<dbReference type="InterPro" id="IPR011990">
    <property type="entry name" value="TPR-like_helical_dom_sf"/>
</dbReference>
<sequence length="287" mass="33387">MTHTLHAQSNDITIPFAELDLLNHLTSEIEVDRLHEKIQYLQNLSPTHPLPGIALAYDLFHAKKFSAARQQIDQARDKTGDHVRAHLLLGLMSEVEQFQHEAEQHFLTALKLFPDEPIVHRHLAVHYYDREFHGEAAHHALQYLKKIGPGGEGTLMTIDMMQSMPGHDEYVLESLYALLIEIPEHRHDMVFHAIAANNTEMRYDLFCKRLDGEPDEVTTAQLDSLLSLMVEHSMWAAIYDQSDERMYHKIFTDICRDLTFRHGGLRAIPLYLSIRSRYWVNRLLHRR</sequence>
<name>A0ABT6R269_9BACL</name>